<gene>
    <name evidence="2" type="ORF">RMAR00112_LOCUS1253</name>
</gene>
<evidence type="ECO:0000313" key="2">
    <source>
        <dbReference type="EMBL" id="CAE0033313.1"/>
    </source>
</evidence>
<accession>A0A7S2ZBR8</accession>
<reference evidence="2" key="1">
    <citation type="submission" date="2021-01" db="EMBL/GenBank/DDBJ databases">
        <authorList>
            <person name="Corre E."/>
            <person name="Pelletier E."/>
            <person name="Niang G."/>
            <person name="Scheremetjew M."/>
            <person name="Finn R."/>
            <person name="Kale V."/>
            <person name="Holt S."/>
            <person name="Cochrane G."/>
            <person name="Meng A."/>
            <person name="Brown T."/>
            <person name="Cohen L."/>
        </authorList>
    </citation>
    <scope>NUCLEOTIDE SEQUENCE</scope>
    <source>
        <strain evidence="2">CCMP 769</strain>
    </source>
</reference>
<proteinExistence type="predicted"/>
<dbReference type="EMBL" id="HBHW01001530">
    <property type="protein sequence ID" value="CAE0033313.1"/>
    <property type="molecule type" value="Transcribed_RNA"/>
</dbReference>
<dbReference type="Pfam" id="PF20670">
    <property type="entry name" value="DUF6816"/>
    <property type="match status" value="1"/>
</dbReference>
<dbReference type="InterPro" id="IPR049213">
    <property type="entry name" value="DUF6816"/>
</dbReference>
<name>A0A7S2ZBR8_9RHOD</name>
<feature type="domain" description="DUF6816" evidence="1">
    <location>
        <begin position="59"/>
        <end position="259"/>
    </location>
</feature>
<dbReference type="AlphaFoldDB" id="A0A7S2ZBR8"/>
<organism evidence="2">
    <name type="scientific">Rhodosorus marinus</name>
    <dbReference type="NCBI Taxonomy" id="101924"/>
    <lineage>
        <taxon>Eukaryota</taxon>
        <taxon>Rhodophyta</taxon>
        <taxon>Stylonematophyceae</taxon>
        <taxon>Stylonematales</taxon>
        <taxon>Stylonemataceae</taxon>
        <taxon>Rhodosorus</taxon>
    </lineage>
</organism>
<evidence type="ECO:0000259" key="1">
    <source>
        <dbReference type="Pfam" id="PF20670"/>
    </source>
</evidence>
<sequence length="273" mass="29938">MSAFLIGVSYGKDVKVRRGSTSICSLEVGRRVFGGWLFLGATGGDMRDGISKAASVLPGMGPSDVYFPDEFVGGWKVVKNVTDVKITSARQLKELQDVAELKMFQALVGKTVEYPVQFINHRGNVIASRGFNIRSSKAADAVAVGRTPGRISSLWDPDNPNLLTVSERGSATLREIKVTKRSFASAPGGEGTFEYTEYARIVDTIDGELLDPTQTVDMPNKPKLLAKRTLAKFKIISPQQIDSLQLEYYFPYNDPTAPAEFIVKSKLSYSKQN</sequence>
<protein>
    <recommendedName>
        <fullName evidence="1">DUF6816 domain-containing protein</fullName>
    </recommendedName>
</protein>